<dbReference type="Proteomes" id="UP000054350">
    <property type="component" value="Unassembled WGS sequence"/>
</dbReference>
<dbReference type="EMBL" id="GG745328">
    <property type="protein sequence ID" value="KNE54041.1"/>
    <property type="molecule type" value="Genomic_DNA"/>
</dbReference>
<accession>A0A0L0RVE4</accession>
<reference evidence="1 2" key="1">
    <citation type="submission" date="2009-11" db="EMBL/GenBank/DDBJ databases">
        <title>Annotation of Allomyces macrogynus ATCC 38327.</title>
        <authorList>
            <consortium name="The Broad Institute Genome Sequencing Platform"/>
            <person name="Russ C."/>
            <person name="Cuomo C."/>
            <person name="Burger G."/>
            <person name="Gray M.W."/>
            <person name="Holland P.W.H."/>
            <person name="King N."/>
            <person name="Lang F.B.F."/>
            <person name="Roger A.J."/>
            <person name="Ruiz-Trillo I."/>
            <person name="Young S.K."/>
            <person name="Zeng Q."/>
            <person name="Gargeya S."/>
            <person name="Fitzgerald M."/>
            <person name="Haas B."/>
            <person name="Abouelleil A."/>
            <person name="Alvarado L."/>
            <person name="Arachchi H.M."/>
            <person name="Berlin A."/>
            <person name="Chapman S.B."/>
            <person name="Gearin G."/>
            <person name="Goldberg J."/>
            <person name="Griggs A."/>
            <person name="Gujja S."/>
            <person name="Hansen M."/>
            <person name="Heiman D."/>
            <person name="Howarth C."/>
            <person name="Larimer J."/>
            <person name="Lui A."/>
            <person name="MacDonald P.J.P."/>
            <person name="McCowen C."/>
            <person name="Montmayeur A."/>
            <person name="Murphy C."/>
            <person name="Neiman D."/>
            <person name="Pearson M."/>
            <person name="Priest M."/>
            <person name="Roberts A."/>
            <person name="Saif S."/>
            <person name="Shea T."/>
            <person name="Sisk P."/>
            <person name="Stolte C."/>
            <person name="Sykes S."/>
            <person name="Wortman J."/>
            <person name="Nusbaum C."/>
            <person name="Birren B."/>
        </authorList>
    </citation>
    <scope>NUCLEOTIDE SEQUENCE [LARGE SCALE GENOMIC DNA]</scope>
    <source>
        <strain evidence="1 2">ATCC 38327</strain>
    </source>
</reference>
<sequence length="200" mass="21737">MRIAATIAVLFILAIVITAIVLVATAREPVVWVMSIITPAGSWSLQERDTPNPVAVASIQVSLAVNNPNSYDVDIRDMTISTTDRRLNVSWPLTQEWAGATLVKGLIDCGVEATKLPAYLVGKVNNELSHSIVKIVMSASKVVGVFGVRAAKNPTWMSKLQTRVLLCPEQEDKSNLANLGYLTTLLNDAWHLSKNETGKN</sequence>
<dbReference type="OrthoDB" id="10381116at2759"/>
<name>A0A0L0RVE4_ALLM3</name>
<organism evidence="1 2">
    <name type="scientific">Allomyces macrogynus (strain ATCC 38327)</name>
    <name type="common">Allomyces javanicus var. macrogynus</name>
    <dbReference type="NCBI Taxonomy" id="578462"/>
    <lineage>
        <taxon>Eukaryota</taxon>
        <taxon>Fungi</taxon>
        <taxon>Fungi incertae sedis</taxon>
        <taxon>Blastocladiomycota</taxon>
        <taxon>Blastocladiomycetes</taxon>
        <taxon>Blastocladiales</taxon>
        <taxon>Blastocladiaceae</taxon>
        <taxon>Allomyces</taxon>
    </lineage>
</organism>
<dbReference type="VEuPathDB" id="FungiDB:AMAG_00044"/>
<proteinExistence type="predicted"/>
<evidence type="ECO:0000313" key="2">
    <source>
        <dbReference type="Proteomes" id="UP000054350"/>
    </source>
</evidence>
<reference evidence="2" key="2">
    <citation type="submission" date="2009-11" db="EMBL/GenBank/DDBJ databases">
        <title>The Genome Sequence of Allomyces macrogynus strain ATCC 38327.</title>
        <authorList>
            <consortium name="The Broad Institute Genome Sequencing Platform"/>
            <person name="Russ C."/>
            <person name="Cuomo C."/>
            <person name="Shea T."/>
            <person name="Young S.K."/>
            <person name="Zeng Q."/>
            <person name="Koehrsen M."/>
            <person name="Haas B."/>
            <person name="Borodovsky M."/>
            <person name="Guigo R."/>
            <person name="Alvarado L."/>
            <person name="Berlin A."/>
            <person name="Borenstein D."/>
            <person name="Chen Z."/>
            <person name="Engels R."/>
            <person name="Freedman E."/>
            <person name="Gellesch M."/>
            <person name="Goldberg J."/>
            <person name="Griggs A."/>
            <person name="Gujja S."/>
            <person name="Heiman D."/>
            <person name="Hepburn T."/>
            <person name="Howarth C."/>
            <person name="Jen D."/>
            <person name="Larson L."/>
            <person name="Lewis B."/>
            <person name="Mehta T."/>
            <person name="Park D."/>
            <person name="Pearson M."/>
            <person name="Roberts A."/>
            <person name="Saif S."/>
            <person name="Shenoy N."/>
            <person name="Sisk P."/>
            <person name="Stolte C."/>
            <person name="Sykes S."/>
            <person name="Walk T."/>
            <person name="White J."/>
            <person name="Yandava C."/>
            <person name="Burger G."/>
            <person name="Gray M.W."/>
            <person name="Holland P.W.H."/>
            <person name="King N."/>
            <person name="Lang F.B.F."/>
            <person name="Roger A.J."/>
            <person name="Ruiz-Trillo I."/>
            <person name="Lander E."/>
            <person name="Nusbaum C."/>
        </authorList>
    </citation>
    <scope>NUCLEOTIDE SEQUENCE [LARGE SCALE GENOMIC DNA]</scope>
    <source>
        <strain evidence="2">ATCC 38327</strain>
    </source>
</reference>
<dbReference type="AlphaFoldDB" id="A0A0L0RVE4"/>
<keyword evidence="2" id="KW-1185">Reference proteome</keyword>
<gene>
    <name evidence="1" type="ORF">AMAG_00044</name>
</gene>
<evidence type="ECO:0000313" key="1">
    <source>
        <dbReference type="EMBL" id="KNE54041.1"/>
    </source>
</evidence>
<protein>
    <submittedName>
        <fullName evidence="1">Uncharacterized protein</fullName>
    </submittedName>
</protein>